<sequence length="243" mass="25745">MTGAIVGIDTATRATAVAVLVPGGREVERRDDPAPHESPRHAQVLQPLLEQALEQAAVTWDDVATICVGVGPGGFTGLRLGISTARALAQGHDLPVVGVSTLEALGRGVELATPKELDLPGAPEIAGPVLAVLDARRGEVFAAIYRHHRVTMEPSVFTPADLAERVAARREWGRSPMLGVGDGAVRFRSELERSGVAVPSDSSRAHRVSALMVARLGRAREPVDRDALLPDYLREPDAVPPKP</sequence>
<evidence type="ECO:0000256" key="5">
    <source>
        <dbReference type="ARBA" id="ARBA00023315"/>
    </source>
</evidence>
<dbReference type="CDD" id="cd24032">
    <property type="entry name" value="ASKHA_NBD_TsaB"/>
    <property type="match status" value="1"/>
</dbReference>
<dbReference type="InterPro" id="IPR017861">
    <property type="entry name" value="KAE1/TsaD"/>
</dbReference>
<reference evidence="8" key="1">
    <citation type="submission" date="2022-10" db="EMBL/GenBank/DDBJ databases">
        <title>The WGS of Solirubrobacter sp. CPCC 204708.</title>
        <authorList>
            <person name="Jiang Z."/>
        </authorList>
    </citation>
    <scope>NUCLEOTIDE SEQUENCE</scope>
    <source>
        <strain evidence="8">CPCC 204708</strain>
    </source>
</reference>
<dbReference type="Gene3D" id="3.30.420.40">
    <property type="match status" value="2"/>
</dbReference>
<evidence type="ECO:0000313" key="9">
    <source>
        <dbReference type="Proteomes" id="UP001147700"/>
    </source>
</evidence>
<accession>A0ABT4RW87</accession>
<evidence type="ECO:0000256" key="4">
    <source>
        <dbReference type="ARBA" id="ARBA00022723"/>
    </source>
</evidence>
<evidence type="ECO:0000256" key="6">
    <source>
        <dbReference type="ARBA" id="ARBA00048117"/>
    </source>
</evidence>
<dbReference type="RefSeq" id="WP_202954011.1">
    <property type="nucleotide sequence ID" value="NZ_JAPCID010000098.1"/>
</dbReference>
<name>A0ABT4RW87_9ACTN</name>
<gene>
    <name evidence="8" type="primary">tsaB</name>
    <name evidence="8" type="ORF">OJ962_33865</name>
</gene>
<dbReference type="InterPro" id="IPR000905">
    <property type="entry name" value="Gcp-like_dom"/>
</dbReference>
<evidence type="ECO:0000256" key="1">
    <source>
        <dbReference type="ARBA" id="ARBA00012156"/>
    </source>
</evidence>
<proteinExistence type="predicted"/>
<dbReference type="GO" id="GO:0061711">
    <property type="term" value="F:tRNA N(6)-L-threonylcarbamoyladenine synthase activity"/>
    <property type="evidence" value="ECO:0007669"/>
    <property type="project" value="UniProtKB-EC"/>
</dbReference>
<dbReference type="EC" id="2.3.1.234" evidence="1"/>
<keyword evidence="3" id="KW-0819">tRNA processing</keyword>
<dbReference type="PANTHER" id="PTHR11735:SF11">
    <property type="entry name" value="TRNA THREONYLCARBAMOYLADENOSINE BIOSYNTHESIS PROTEIN TSAB"/>
    <property type="match status" value="1"/>
</dbReference>
<evidence type="ECO:0000313" key="8">
    <source>
        <dbReference type="EMBL" id="MDA0142521.1"/>
    </source>
</evidence>
<comment type="caution">
    <text evidence="8">The sequence shown here is derived from an EMBL/GenBank/DDBJ whole genome shotgun (WGS) entry which is preliminary data.</text>
</comment>
<dbReference type="InterPro" id="IPR022496">
    <property type="entry name" value="T6A_TsaB"/>
</dbReference>
<comment type="catalytic activity">
    <reaction evidence="6">
        <text>L-threonylcarbamoyladenylate + adenosine(37) in tRNA = N(6)-L-threonylcarbamoyladenosine(37) in tRNA + AMP + H(+)</text>
        <dbReference type="Rhea" id="RHEA:37059"/>
        <dbReference type="Rhea" id="RHEA-COMP:10162"/>
        <dbReference type="Rhea" id="RHEA-COMP:10163"/>
        <dbReference type="ChEBI" id="CHEBI:15378"/>
        <dbReference type="ChEBI" id="CHEBI:73682"/>
        <dbReference type="ChEBI" id="CHEBI:74411"/>
        <dbReference type="ChEBI" id="CHEBI:74418"/>
        <dbReference type="ChEBI" id="CHEBI:456215"/>
        <dbReference type="EC" id="2.3.1.234"/>
    </reaction>
</comment>
<keyword evidence="4" id="KW-0479">Metal-binding</keyword>
<evidence type="ECO:0000256" key="3">
    <source>
        <dbReference type="ARBA" id="ARBA00022694"/>
    </source>
</evidence>
<dbReference type="Pfam" id="PF00814">
    <property type="entry name" value="TsaD"/>
    <property type="match status" value="1"/>
</dbReference>
<keyword evidence="9" id="KW-1185">Reference proteome</keyword>
<dbReference type="SUPFAM" id="SSF53067">
    <property type="entry name" value="Actin-like ATPase domain"/>
    <property type="match status" value="2"/>
</dbReference>
<keyword evidence="2 8" id="KW-0808">Transferase</keyword>
<evidence type="ECO:0000256" key="2">
    <source>
        <dbReference type="ARBA" id="ARBA00022679"/>
    </source>
</evidence>
<dbReference type="PANTHER" id="PTHR11735">
    <property type="entry name" value="TRNA N6-ADENOSINE THREONYLCARBAMOYLTRANSFERASE"/>
    <property type="match status" value="1"/>
</dbReference>
<protein>
    <recommendedName>
        <fullName evidence="1">N(6)-L-threonylcarbamoyladenine synthase</fullName>
        <ecNumber evidence="1">2.3.1.234</ecNumber>
    </recommendedName>
</protein>
<keyword evidence="5 8" id="KW-0012">Acyltransferase</keyword>
<dbReference type="Proteomes" id="UP001147700">
    <property type="component" value="Unassembled WGS sequence"/>
</dbReference>
<dbReference type="EMBL" id="JAPCID010000098">
    <property type="protein sequence ID" value="MDA0142521.1"/>
    <property type="molecule type" value="Genomic_DNA"/>
</dbReference>
<organism evidence="8 9">
    <name type="scientific">Solirubrobacter deserti</name>
    <dbReference type="NCBI Taxonomy" id="2282478"/>
    <lineage>
        <taxon>Bacteria</taxon>
        <taxon>Bacillati</taxon>
        <taxon>Actinomycetota</taxon>
        <taxon>Thermoleophilia</taxon>
        <taxon>Solirubrobacterales</taxon>
        <taxon>Solirubrobacteraceae</taxon>
        <taxon>Solirubrobacter</taxon>
    </lineage>
</organism>
<dbReference type="NCBIfam" id="TIGR03725">
    <property type="entry name" value="T6A_YeaZ"/>
    <property type="match status" value="1"/>
</dbReference>
<evidence type="ECO:0000259" key="7">
    <source>
        <dbReference type="Pfam" id="PF00814"/>
    </source>
</evidence>
<dbReference type="PRINTS" id="PR00789">
    <property type="entry name" value="OSIALOPTASE"/>
</dbReference>
<feature type="domain" description="Gcp-like" evidence="7">
    <location>
        <begin position="38"/>
        <end position="155"/>
    </location>
</feature>
<dbReference type="InterPro" id="IPR043129">
    <property type="entry name" value="ATPase_NBD"/>
</dbReference>